<dbReference type="Gene3D" id="1.20.120.430">
    <property type="entry name" value="tRNA modification GTPase MnmE domain 2"/>
    <property type="match status" value="1"/>
</dbReference>
<organism evidence="7 8">
    <name type="scientific">Ignelater luminosus</name>
    <name type="common">Cucubano</name>
    <name type="synonym">Pyrophorus luminosus</name>
    <dbReference type="NCBI Taxonomy" id="2038154"/>
    <lineage>
        <taxon>Eukaryota</taxon>
        <taxon>Metazoa</taxon>
        <taxon>Ecdysozoa</taxon>
        <taxon>Arthropoda</taxon>
        <taxon>Hexapoda</taxon>
        <taxon>Insecta</taxon>
        <taxon>Pterygota</taxon>
        <taxon>Neoptera</taxon>
        <taxon>Endopterygota</taxon>
        <taxon>Coleoptera</taxon>
        <taxon>Polyphaga</taxon>
        <taxon>Elateriformia</taxon>
        <taxon>Elateroidea</taxon>
        <taxon>Elateridae</taxon>
        <taxon>Agrypninae</taxon>
        <taxon>Pyrophorini</taxon>
        <taxon>Ignelater</taxon>
    </lineage>
</organism>
<dbReference type="InterPro" id="IPR018948">
    <property type="entry name" value="GTP-bd_TrmE_N"/>
</dbReference>
<dbReference type="NCBIfam" id="NF003661">
    <property type="entry name" value="PRK05291.1-3"/>
    <property type="match status" value="1"/>
</dbReference>
<dbReference type="GO" id="GO:0005739">
    <property type="term" value="C:mitochondrion"/>
    <property type="evidence" value="ECO:0007669"/>
    <property type="project" value="UniProtKB-SubCell"/>
</dbReference>
<comment type="subcellular location">
    <subcellularLocation>
        <location evidence="1">Mitochondrion</location>
    </subcellularLocation>
</comment>
<dbReference type="CDD" id="cd04164">
    <property type="entry name" value="trmE"/>
    <property type="match status" value="1"/>
</dbReference>
<dbReference type="FunFam" id="3.30.1360.120:FF:000007">
    <property type="entry name" value="tRNA modification GTPase GTPBP3, mitochondrial"/>
    <property type="match status" value="1"/>
</dbReference>
<dbReference type="InterPro" id="IPR027417">
    <property type="entry name" value="P-loop_NTPase"/>
</dbReference>
<dbReference type="PANTHER" id="PTHR42714">
    <property type="entry name" value="TRNA MODIFICATION GTPASE GTPBP3"/>
    <property type="match status" value="1"/>
</dbReference>
<comment type="caution">
    <text evidence="7">The sequence shown here is derived from an EMBL/GenBank/DDBJ whole genome shotgun (WGS) entry which is preliminary data.</text>
</comment>
<dbReference type="CDD" id="cd14858">
    <property type="entry name" value="TrmE_N"/>
    <property type="match status" value="1"/>
</dbReference>
<comment type="similarity">
    <text evidence="2">Belongs to the TRAFAC class TrmE-Era-EngA-EngB-Septin-like GTPase superfamily. TrmE GTPase family.</text>
</comment>
<dbReference type="InterPro" id="IPR027266">
    <property type="entry name" value="TrmE/GcvT-like"/>
</dbReference>
<dbReference type="PROSITE" id="PS51709">
    <property type="entry name" value="G_TRME"/>
    <property type="match status" value="1"/>
</dbReference>
<protein>
    <recommendedName>
        <fullName evidence="6">TrmE-type G domain-containing protein</fullName>
    </recommendedName>
</protein>
<dbReference type="OrthoDB" id="188276at2759"/>
<evidence type="ECO:0000256" key="3">
    <source>
        <dbReference type="ARBA" id="ARBA00022694"/>
    </source>
</evidence>
<feature type="domain" description="TrmE-type G" evidence="6">
    <location>
        <begin position="239"/>
        <end position="422"/>
    </location>
</feature>
<dbReference type="GO" id="GO:0002098">
    <property type="term" value="P:tRNA wobble uridine modification"/>
    <property type="evidence" value="ECO:0007669"/>
    <property type="project" value="TreeGrafter"/>
</dbReference>
<proteinExistence type="inferred from homology"/>
<dbReference type="InterPro" id="IPR006073">
    <property type="entry name" value="GTP-bd"/>
</dbReference>
<dbReference type="InterPro" id="IPR027368">
    <property type="entry name" value="MnmE_dom2"/>
</dbReference>
<sequence length="504" mass="56314">MLRFKVFKKYLYGAKFISTFSNVDTIFAVSSGQGKCGVAVIRVSGPHAGTALKLLTGVEVLQKPRYAILKNIKNPQNGEVLDKGLVLWFPGPRSFTGEDSCELQVHGGLAVINAILKALGSVKNLRLAEPGEFTRRAFYNGKLDLTEVEGIADLLAAETEVQRKQAFLQTEGYLSKIYQEWRSILIKCVANLEAYIDFEETDTLETNITNQVIETIQGLITVIKQYLNDGRRGECLRNGVQSVILGEPNVGKSSLLNILCQRPAAIVTPLAGTTRDILEITLDISGYPLILADTAGLHSHTKDIIEKEGIQRALKAYESADLVFLVIDCLKYLDWYKLNCEKNFIDFIKLYTQELNINGLVKPNGNSISNIFDKQCVIIANKIDLIKDTDMHVFKNLNVNLVSCKFENGMELLLKEIEDKLKILCGEPSKEHPSMSHARHRQHLTQCLKHLENTLYLSNNSAGYDLVLMAEEMRKALKQLGKITGTVTTEQLLDVIFKEFCIGK</sequence>
<dbReference type="Proteomes" id="UP000801492">
    <property type="component" value="Unassembled WGS sequence"/>
</dbReference>
<dbReference type="InterPro" id="IPR031168">
    <property type="entry name" value="G_TrmE"/>
</dbReference>
<evidence type="ECO:0000259" key="6">
    <source>
        <dbReference type="PROSITE" id="PS51709"/>
    </source>
</evidence>
<keyword evidence="5" id="KW-0342">GTP-binding</keyword>
<dbReference type="Gene3D" id="3.30.1360.120">
    <property type="entry name" value="Probable tRNA modification gtpase trme, domain 1"/>
    <property type="match status" value="1"/>
</dbReference>
<accession>A0A8K0C806</accession>
<dbReference type="SUPFAM" id="SSF52540">
    <property type="entry name" value="P-loop containing nucleoside triphosphate hydrolases"/>
    <property type="match status" value="1"/>
</dbReference>
<keyword evidence="4" id="KW-0547">Nucleotide-binding</keyword>
<dbReference type="InterPro" id="IPR025867">
    <property type="entry name" value="MnmE_helical"/>
</dbReference>
<gene>
    <name evidence="7" type="ORF">ILUMI_23858</name>
</gene>
<dbReference type="EMBL" id="VTPC01090630">
    <property type="protein sequence ID" value="KAF2882293.1"/>
    <property type="molecule type" value="Genomic_DNA"/>
</dbReference>
<dbReference type="GO" id="GO:0003924">
    <property type="term" value="F:GTPase activity"/>
    <property type="evidence" value="ECO:0007669"/>
    <property type="project" value="InterPro"/>
</dbReference>
<keyword evidence="3" id="KW-0819">tRNA processing</keyword>
<reference evidence="7" key="1">
    <citation type="submission" date="2019-08" db="EMBL/GenBank/DDBJ databases">
        <title>The genome of the North American firefly Photinus pyralis.</title>
        <authorList>
            <consortium name="Photinus pyralis genome working group"/>
            <person name="Fallon T.R."/>
            <person name="Sander Lower S.E."/>
            <person name="Weng J.-K."/>
        </authorList>
    </citation>
    <scope>NUCLEOTIDE SEQUENCE</scope>
    <source>
        <strain evidence="7">TRF0915ILg1</strain>
        <tissue evidence="7">Whole body</tissue>
    </source>
</reference>
<dbReference type="Pfam" id="PF10396">
    <property type="entry name" value="TrmE_N"/>
    <property type="match status" value="1"/>
</dbReference>
<evidence type="ECO:0000313" key="7">
    <source>
        <dbReference type="EMBL" id="KAF2882293.1"/>
    </source>
</evidence>
<dbReference type="Pfam" id="PF12631">
    <property type="entry name" value="MnmE_helical"/>
    <property type="match status" value="1"/>
</dbReference>
<dbReference type="Gene3D" id="3.40.50.300">
    <property type="entry name" value="P-loop containing nucleotide triphosphate hydrolases"/>
    <property type="match status" value="1"/>
</dbReference>
<dbReference type="AlphaFoldDB" id="A0A8K0C806"/>
<dbReference type="NCBIfam" id="TIGR00231">
    <property type="entry name" value="small_GTP"/>
    <property type="match status" value="1"/>
</dbReference>
<evidence type="ECO:0000313" key="8">
    <source>
        <dbReference type="Proteomes" id="UP000801492"/>
    </source>
</evidence>
<name>A0A8K0C806_IGNLU</name>
<dbReference type="GO" id="GO:0005525">
    <property type="term" value="F:GTP binding"/>
    <property type="evidence" value="ECO:0007669"/>
    <property type="project" value="UniProtKB-KW"/>
</dbReference>
<keyword evidence="8" id="KW-1185">Reference proteome</keyword>
<dbReference type="HAMAP" id="MF_00379">
    <property type="entry name" value="GTPase_MnmE"/>
    <property type="match status" value="1"/>
</dbReference>
<dbReference type="PANTHER" id="PTHR42714:SF2">
    <property type="entry name" value="TRNA MODIFICATION GTPASE GTPBP3, MITOCHONDRIAL"/>
    <property type="match status" value="1"/>
</dbReference>
<dbReference type="InterPro" id="IPR005225">
    <property type="entry name" value="Small_GTP-bd"/>
</dbReference>
<evidence type="ECO:0000256" key="4">
    <source>
        <dbReference type="ARBA" id="ARBA00022741"/>
    </source>
</evidence>
<dbReference type="Pfam" id="PF01926">
    <property type="entry name" value="MMR_HSR1"/>
    <property type="match status" value="1"/>
</dbReference>
<evidence type="ECO:0000256" key="2">
    <source>
        <dbReference type="ARBA" id="ARBA00011043"/>
    </source>
</evidence>
<evidence type="ECO:0000256" key="1">
    <source>
        <dbReference type="ARBA" id="ARBA00004173"/>
    </source>
</evidence>
<dbReference type="GO" id="GO:0030488">
    <property type="term" value="P:tRNA methylation"/>
    <property type="evidence" value="ECO:0007669"/>
    <property type="project" value="TreeGrafter"/>
</dbReference>
<dbReference type="SUPFAM" id="SSF116878">
    <property type="entry name" value="TrmE connector domain"/>
    <property type="match status" value="1"/>
</dbReference>
<evidence type="ECO:0000256" key="5">
    <source>
        <dbReference type="ARBA" id="ARBA00023134"/>
    </source>
</evidence>
<dbReference type="InterPro" id="IPR004520">
    <property type="entry name" value="GTPase_MnmE"/>
</dbReference>